<dbReference type="Proteomes" id="UP000422108">
    <property type="component" value="Chromosome"/>
</dbReference>
<accession>A0A5K8A453</accession>
<sequence length="182" mass="21810">MTTQYTADSSTNHVPDEAEERVSENECMVQKAVSRHQEAFIPTVFNRKERKLVRNQLMAELEQGFEHRRKALDLVLETRLHSIREACNHLLVRGKTQLRQQRTAYFSRVYEQVAQDIDQLSTRFLSDIDLRFQKLEQYKTDYVREREKKRLEKSVDDFLDTLDQLMDEFRHIAQENVDYQQV</sequence>
<feature type="region of interest" description="Disordered" evidence="1">
    <location>
        <begin position="1"/>
        <end position="23"/>
    </location>
</feature>
<evidence type="ECO:0000313" key="2">
    <source>
        <dbReference type="EMBL" id="BBO87227.1"/>
    </source>
</evidence>
<organism evidence="2 3">
    <name type="scientific">Desulfosarcina ovata subsp. ovata</name>
    <dbReference type="NCBI Taxonomy" id="2752305"/>
    <lineage>
        <taxon>Bacteria</taxon>
        <taxon>Pseudomonadati</taxon>
        <taxon>Thermodesulfobacteriota</taxon>
        <taxon>Desulfobacteria</taxon>
        <taxon>Desulfobacterales</taxon>
        <taxon>Desulfosarcinaceae</taxon>
        <taxon>Desulfosarcina</taxon>
    </lineage>
</organism>
<name>A0A5K8A453_9BACT</name>
<keyword evidence="3" id="KW-1185">Reference proteome</keyword>
<dbReference type="RefSeq" id="WP_155308706.1">
    <property type="nucleotide sequence ID" value="NZ_AP021879.1"/>
</dbReference>
<dbReference type="AlphaFoldDB" id="A0A5K8A453"/>
<evidence type="ECO:0000313" key="3">
    <source>
        <dbReference type="Proteomes" id="UP000422108"/>
    </source>
</evidence>
<feature type="compositionally biased region" description="Polar residues" evidence="1">
    <location>
        <begin position="1"/>
        <end position="13"/>
    </location>
</feature>
<reference evidence="2 3" key="1">
    <citation type="submission" date="2019-11" db="EMBL/GenBank/DDBJ databases">
        <title>Comparative genomics of hydrocarbon-degrading Desulfosarcina strains.</title>
        <authorList>
            <person name="Watanabe M."/>
            <person name="Kojima H."/>
            <person name="Fukui M."/>
        </authorList>
    </citation>
    <scope>NUCLEOTIDE SEQUENCE [LARGE SCALE GENOMIC DNA]</scope>
    <source>
        <strain evidence="3">oXyS1</strain>
    </source>
</reference>
<evidence type="ECO:0000256" key="1">
    <source>
        <dbReference type="SAM" id="MobiDB-lite"/>
    </source>
</evidence>
<protein>
    <submittedName>
        <fullName evidence="2">Uncharacterized protein</fullName>
    </submittedName>
</protein>
<proteinExistence type="predicted"/>
<dbReference type="EMBL" id="AP021879">
    <property type="protein sequence ID" value="BBO87227.1"/>
    <property type="molecule type" value="Genomic_DNA"/>
</dbReference>
<feature type="compositionally biased region" description="Basic and acidic residues" evidence="1">
    <location>
        <begin position="14"/>
        <end position="23"/>
    </location>
</feature>
<gene>
    <name evidence="2" type="ORF">DSCOOX_04070</name>
</gene>